<dbReference type="GeneID" id="14690913"/>
<dbReference type="AlphaFoldDB" id="K6V6B1"/>
<dbReference type="InterPro" id="IPR027417">
    <property type="entry name" value="P-loop_NTPase"/>
</dbReference>
<accession>K6V6B1</accession>
<gene>
    <name evidence="2" type="ORF">PCYB_022020</name>
</gene>
<proteinExistence type="predicted"/>
<dbReference type="Proteomes" id="UP000006319">
    <property type="component" value="Chromosome 2"/>
</dbReference>
<evidence type="ECO:0000256" key="1">
    <source>
        <dbReference type="SAM" id="MobiDB-lite"/>
    </source>
</evidence>
<dbReference type="OMA" id="FYGPPCS"/>
<dbReference type="Gene3D" id="3.40.50.300">
    <property type="entry name" value="P-loop containing nucleotide triphosphate hydrolases"/>
    <property type="match status" value="1"/>
</dbReference>
<dbReference type="KEGG" id="pcy:PCYB_022020"/>
<dbReference type="GO" id="GO:0016301">
    <property type="term" value="F:kinase activity"/>
    <property type="evidence" value="ECO:0007669"/>
    <property type="project" value="TreeGrafter"/>
</dbReference>
<organism evidence="2 3">
    <name type="scientific">Plasmodium cynomolgi (strain B)</name>
    <dbReference type="NCBI Taxonomy" id="1120755"/>
    <lineage>
        <taxon>Eukaryota</taxon>
        <taxon>Sar</taxon>
        <taxon>Alveolata</taxon>
        <taxon>Apicomplexa</taxon>
        <taxon>Aconoidasida</taxon>
        <taxon>Haemosporida</taxon>
        <taxon>Plasmodiidae</taxon>
        <taxon>Plasmodium</taxon>
        <taxon>Plasmodium (Plasmodium)</taxon>
    </lineage>
</organism>
<dbReference type="PANTHER" id="PTHR20873">
    <property type="entry name" value="L-SERYL-TRNA(SEC) KINASE"/>
    <property type="match status" value="1"/>
</dbReference>
<sequence>MNCAFLFYGKPCSGKDTFINLLLRKRKQLELFLYLFQHLVQKNESYIRLREKIFFIQLIKYYYRIGNRKRKVTISWNHVGETDRIVSFRFLNQLTRHLLRIWWTYGWDPGAGSKRGTKRAKNGREKEQLPCGAPPTGTTRQLVSNVRKVPHRNSLRRRTKLPNQSSNSRLICYLYSQKDKWMCHYRSYLRRNKIKTFNISLDYIEKQLYRGHPPRVTSLSLAKVGQKQFHLLLNRRYTVYGREKHHGGGVYYPIAQNQQSSNNPRGGMAEHVFILLNDTFHLPSMRKKYYLLCRRYHFNYAQIYLNAPLSMCLERNRRRKKFKPIADKTIVRNHFYHQKYAVRVRGAGQTRSPNRVTVVRGGRKWQKGVFSIQVDSSAPEKVCLEDARTYCDSSIAIWTNSEMKLEGTR</sequence>
<feature type="region of interest" description="Disordered" evidence="1">
    <location>
        <begin position="113"/>
        <end position="137"/>
    </location>
</feature>
<evidence type="ECO:0000313" key="2">
    <source>
        <dbReference type="EMBL" id="GAB64632.1"/>
    </source>
</evidence>
<dbReference type="OrthoDB" id="9972657at2759"/>
<dbReference type="EMBL" id="DF157094">
    <property type="protein sequence ID" value="GAB64632.1"/>
    <property type="molecule type" value="Genomic_DNA"/>
</dbReference>
<dbReference type="PANTHER" id="PTHR20873:SF0">
    <property type="entry name" value="L-SERYL-TRNA(SEC) KINASE"/>
    <property type="match status" value="1"/>
</dbReference>
<dbReference type="PhylomeDB" id="K6V6B1"/>
<evidence type="ECO:0000313" key="3">
    <source>
        <dbReference type="Proteomes" id="UP000006319"/>
    </source>
</evidence>
<dbReference type="VEuPathDB" id="PlasmoDB:PCYB_022020"/>
<dbReference type="RefSeq" id="XP_004220599.1">
    <property type="nucleotide sequence ID" value="XM_004220551.1"/>
</dbReference>
<dbReference type="GO" id="GO:0000049">
    <property type="term" value="F:tRNA binding"/>
    <property type="evidence" value="ECO:0007669"/>
    <property type="project" value="TreeGrafter"/>
</dbReference>
<dbReference type="InterPro" id="IPR052648">
    <property type="entry name" value="Ser-tRNA(Sec)_kinase"/>
</dbReference>
<protein>
    <recommendedName>
        <fullName evidence="4">L-seryl-tRNA(Sec) kinase</fullName>
    </recommendedName>
</protein>
<dbReference type="eggNOG" id="ENOG502QXP2">
    <property type="taxonomic scope" value="Eukaryota"/>
</dbReference>
<keyword evidence="3" id="KW-1185">Reference proteome</keyword>
<name>K6V6B1_PLACD</name>
<evidence type="ECO:0008006" key="4">
    <source>
        <dbReference type="Google" id="ProtNLM"/>
    </source>
</evidence>
<reference evidence="2 3" key="1">
    <citation type="journal article" date="2012" name="Nat. Genet.">
        <title>Plasmodium cynomolgi genome sequences provide insight into Plasmodium vivax and the monkey malaria clade.</title>
        <authorList>
            <person name="Tachibana S."/>
            <person name="Sullivan S.A."/>
            <person name="Kawai S."/>
            <person name="Nakamura S."/>
            <person name="Kim H.R."/>
            <person name="Goto N."/>
            <person name="Arisue N."/>
            <person name="Palacpac N.M.Q."/>
            <person name="Honma H."/>
            <person name="Yagi M."/>
            <person name="Tougan T."/>
            <person name="Katakai Y."/>
            <person name="Kaneko O."/>
            <person name="Mita T."/>
            <person name="Kita K."/>
            <person name="Yasutomi Y."/>
            <person name="Sutton P.L."/>
            <person name="Shakhbatyan R."/>
            <person name="Horii T."/>
            <person name="Yasunaga T."/>
            <person name="Barnwell J.W."/>
            <person name="Escalante A.A."/>
            <person name="Carlton J.M."/>
            <person name="Tanabe K."/>
        </authorList>
    </citation>
    <scope>NUCLEOTIDE SEQUENCE [LARGE SCALE GENOMIC DNA]</scope>
    <source>
        <strain evidence="2 3">B</strain>
    </source>
</reference>